<feature type="domain" description="AMP-dependent synthetase/ligase" evidence="1">
    <location>
        <begin position="43"/>
        <end position="237"/>
    </location>
</feature>
<evidence type="ECO:0000259" key="1">
    <source>
        <dbReference type="Pfam" id="PF00501"/>
    </source>
</evidence>
<accession>A0A4V0P2V0</accession>
<proteinExistence type="predicted"/>
<keyword evidence="3" id="KW-1185">Reference proteome</keyword>
<dbReference type="Gene3D" id="3.40.50.12780">
    <property type="entry name" value="N-terminal domain of ligase-like"/>
    <property type="match status" value="1"/>
</dbReference>
<dbReference type="PANTHER" id="PTHR43201:SF32">
    <property type="entry name" value="2-SUCCINYLBENZOATE--COA LIGASE, CHLOROPLASTIC_PEROXISOMAL"/>
    <property type="match status" value="1"/>
</dbReference>
<protein>
    <submittedName>
        <fullName evidence="2">O-succinylbenzoate-CoA ligase menE</fullName>
    </submittedName>
</protein>
<evidence type="ECO:0000313" key="3">
    <source>
        <dbReference type="Proteomes" id="UP000291236"/>
    </source>
</evidence>
<dbReference type="InterPro" id="IPR000873">
    <property type="entry name" value="AMP-dep_synth/lig_dom"/>
</dbReference>
<reference evidence="2 3" key="1">
    <citation type="submission" date="2018-12" db="EMBL/GenBank/DDBJ databases">
        <title>Rubrispira sanarue gen. nov., sp., nov., a member of the order Silvanigrellales, isolated from a brackish lake in Hamamatsu Japan.</title>
        <authorList>
            <person name="Maejima Y."/>
            <person name="Iino T."/>
            <person name="Muraguchi Y."/>
            <person name="Fukuda K."/>
            <person name="Nojiri H."/>
            <person name="Ohkuma M."/>
            <person name="Moriuchi R."/>
            <person name="Dohra H."/>
            <person name="Kimbara K."/>
            <person name="Shintani M."/>
        </authorList>
    </citation>
    <scope>NUCLEOTIDE SEQUENCE [LARGE SCALE GENOMIC DNA]</scope>
    <source>
        <strain evidence="2 3">RF1110005</strain>
    </source>
</reference>
<dbReference type="GO" id="GO:0006631">
    <property type="term" value="P:fatty acid metabolic process"/>
    <property type="evidence" value="ECO:0007669"/>
    <property type="project" value="TreeGrafter"/>
</dbReference>
<dbReference type="RefSeq" id="WP_172603975.1">
    <property type="nucleotide sequence ID" value="NZ_AP019368.1"/>
</dbReference>
<gene>
    <name evidence="2" type="ORF">JCM31447_29680</name>
</gene>
<dbReference type="KEGG" id="sbf:JCM31447_29680"/>
<dbReference type="InterPro" id="IPR045851">
    <property type="entry name" value="AMP-bd_C_sf"/>
</dbReference>
<dbReference type="PANTHER" id="PTHR43201">
    <property type="entry name" value="ACYL-COA SYNTHETASE"/>
    <property type="match status" value="1"/>
</dbReference>
<sequence length="399" mass="45125">MNIDWHSKEYHFFMNPRIPLQERESIEKIAREFCLESHIFLATSGSTALSSKELKWVALKKEAILNSSLSVNRHLECTQKDILINTLPYFHIGGLSLYSRAFLSQAKLINLYSENYKWSAFCFIQEIIKSGATLSSLVPTQIFDIVQLSLKCPSSMRAIVVGGGALAKSLYEKAVELGWNLLPSYGMTECCSQVATALPLFNKDLGFAQLKIMDHLQVWCDEVGRICIAGNSLLSGYILLNGKNIVFHDPRKVLKLNDGKEIKYISTSDIGKVDGNYLSVIGRSDDVIKISGENVNLVYLESIILDLKSKYSIQNDLALIAQEDLRLGKSIVLVIESNEPLINKDIDRMLNEFNNKVFPFERIRNFYILDKIPRTDLGKLKRTLLNSILHKIVSKQLKD</sequence>
<keyword evidence="2" id="KW-0436">Ligase</keyword>
<dbReference type="GO" id="GO:0031956">
    <property type="term" value="F:medium-chain fatty acid-CoA ligase activity"/>
    <property type="evidence" value="ECO:0007669"/>
    <property type="project" value="TreeGrafter"/>
</dbReference>
<dbReference type="Gene3D" id="3.30.300.30">
    <property type="match status" value="1"/>
</dbReference>
<evidence type="ECO:0000313" key="2">
    <source>
        <dbReference type="EMBL" id="BBH54497.1"/>
    </source>
</evidence>
<name>A0A4V0P2V0_FLUSA</name>
<dbReference type="Proteomes" id="UP000291236">
    <property type="component" value="Chromosome"/>
</dbReference>
<organism evidence="2 3">
    <name type="scientific">Fluviispira sanaruensis</name>
    <dbReference type="NCBI Taxonomy" id="2493639"/>
    <lineage>
        <taxon>Bacteria</taxon>
        <taxon>Pseudomonadati</taxon>
        <taxon>Bdellovibrionota</taxon>
        <taxon>Oligoflexia</taxon>
        <taxon>Silvanigrellales</taxon>
        <taxon>Silvanigrellaceae</taxon>
        <taxon>Fluviispira</taxon>
    </lineage>
</organism>
<dbReference type="InterPro" id="IPR042099">
    <property type="entry name" value="ANL_N_sf"/>
</dbReference>
<dbReference type="EMBL" id="AP019368">
    <property type="protein sequence ID" value="BBH54497.1"/>
    <property type="molecule type" value="Genomic_DNA"/>
</dbReference>
<dbReference type="Pfam" id="PF00501">
    <property type="entry name" value="AMP-binding"/>
    <property type="match status" value="1"/>
</dbReference>
<dbReference type="SUPFAM" id="SSF56801">
    <property type="entry name" value="Acetyl-CoA synthetase-like"/>
    <property type="match status" value="1"/>
</dbReference>
<dbReference type="AlphaFoldDB" id="A0A4V0P2V0"/>